<dbReference type="EMBL" id="CP003075">
    <property type="protein sequence ID" value="AEQ53662.1"/>
    <property type="molecule type" value="Genomic_DNA"/>
</dbReference>
<dbReference type="STRING" id="1082931.KKY_3680"/>
<keyword evidence="3" id="KW-1185">Reference proteome</keyword>
<evidence type="ECO:0000313" key="2">
    <source>
        <dbReference type="EMBL" id="AEQ53662.1"/>
    </source>
</evidence>
<sequence length="571" mass="59935">MTTPTAVRQLAADLSAQREKIESAFVSVGGCLTQGAALLNALTNLFDALPDALSGAEVQQATGHLEAVASRATALSDVFGQERADLERLFDVVSAANLPISDLHRTIKMMGIVSINARVTAASIAQDSDDFDVFTTDIATLSESATRTLKEFSHAYRQLVIEVDAAVGQRNRFEAAHAHTLSDLAGRLTATLRALENQRASAVDGSAETSRLSRQIVGQIGSAVMALQVGDAPRQRLEHIETGLEHLAAILSGEPVFDTEASFEDREPALDAIAALEQEQLADTARDFALEVGDAERSLAALAADAETIMARSRGQYGSDVGKTSSIASLSEQLRAAVSMLADFEAERAKLEAVAATVQQTVAVLLGHVEAVQDIEANMRLVSLNAAVRCAQLGPRGASLTVIATQLRELTSETVIAAESAVDWLSQSAALANAFGTSADGAGKGKGLEKDATLALELLSGLDRKLAVALESLDTDGTRVIALLQTAANGLDGLGTLSEAMDDVRMQIAGLAPDAPSAEPTENIALILAGLRRLYTMEAERSVHDALFGSPAPIAAIDQPAEDDFGDFMVL</sequence>
<evidence type="ECO:0000313" key="3">
    <source>
        <dbReference type="Proteomes" id="UP000008850"/>
    </source>
</evidence>
<feature type="coiled-coil region" evidence="1">
    <location>
        <begin position="327"/>
        <end position="361"/>
    </location>
</feature>
<evidence type="ECO:0008006" key="4">
    <source>
        <dbReference type="Google" id="ProtNLM"/>
    </source>
</evidence>
<dbReference type="Proteomes" id="UP000008850">
    <property type="component" value="Chromosome"/>
</dbReference>
<gene>
    <name evidence="2" type="ordered locus">KKY_3680</name>
</gene>
<dbReference type="HOGENOM" id="CLU_030861_1_0_5"/>
<dbReference type="RefSeq" id="WP_014132806.1">
    <property type="nucleotide sequence ID" value="NC_016078.1"/>
</dbReference>
<reference evidence="2 3" key="1">
    <citation type="journal article" date="2012" name="J. Bacteriol.">
        <title>Complete genome sequence of Pelagibacterium halotolerans B2T.</title>
        <authorList>
            <person name="Huo Y.Y."/>
            <person name="Cheng H."/>
            <person name="Han X.F."/>
            <person name="Jiang X.W."/>
            <person name="Sun C."/>
            <person name="Zhang X.Q."/>
            <person name="Zhu X.F."/>
            <person name="Liu Y.F."/>
            <person name="Li P.F."/>
            <person name="Ni P.X."/>
            <person name="Wu M."/>
        </authorList>
    </citation>
    <scope>NUCLEOTIDE SEQUENCE [LARGE SCALE GENOMIC DNA]</scope>
    <source>
        <strain evidence="3">DSM 22347 / JCM 15775 / CGMCC 1.7692 / B2</strain>
    </source>
</reference>
<dbReference type="PATRIC" id="fig|1082931.4.peg.3629"/>
<dbReference type="SUPFAM" id="SSF58104">
    <property type="entry name" value="Methyl-accepting chemotaxis protein (MCP) signaling domain"/>
    <property type="match status" value="1"/>
</dbReference>
<dbReference type="eggNOG" id="COG0840">
    <property type="taxonomic scope" value="Bacteria"/>
</dbReference>
<organism evidence="2 3">
    <name type="scientific">Pelagibacterium halotolerans (strain DSM 22347 / JCM 15775 / CGMCC 1.7692 / B2)</name>
    <dbReference type="NCBI Taxonomy" id="1082931"/>
    <lineage>
        <taxon>Bacteria</taxon>
        <taxon>Pseudomonadati</taxon>
        <taxon>Pseudomonadota</taxon>
        <taxon>Alphaproteobacteria</taxon>
        <taxon>Hyphomicrobiales</taxon>
        <taxon>Devosiaceae</taxon>
        <taxon>Pelagibacterium</taxon>
    </lineage>
</organism>
<protein>
    <recommendedName>
        <fullName evidence="4">Methyl-accepting chemotaxis protein</fullName>
    </recommendedName>
</protein>
<name>G4RBM1_PELHB</name>
<dbReference type="KEGG" id="phl:KKY_3680"/>
<accession>G4RBM1</accession>
<dbReference type="Gene3D" id="1.10.287.950">
    <property type="entry name" value="Methyl-accepting chemotaxis protein"/>
    <property type="match status" value="1"/>
</dbReference>
<evidence type="ECO:0000256" key="1">
    <source>
        <dbReference type="SAM" id="Coils"/>
    </source>
</evidence>
<keyword evidence="1" id="KW-0175">Coiled coil</keyword>
<dbReference type="AlphaFoldDB" id="G4RBM1"/>
<proteinExistence type="predicted"/>